<dbReference type="EMBL" id="LNQE01001832">
    <property type="protein sequence ID" value="KUG04978.1"/>
    <property type="molecule type" value="Genomic_DNA"/>
</dbReference>
<name>A0A0W8E8P7_9ZZZZ</name>
<dbReference type="GO" id="GO:0000271">
    <property type="term" value="P:polysaccharide biosynthetic process"/>
    <property type="evidence" value="ECO:0007669"/>
    <property type="project" value="InterPro"/>
</dbReference>
<feature type="domain" description="UDP-glucose/GDP-mannose dehydrogenase C-terminal" evidence="4">
    <location>
        <begin position="320"/>
        <end position="418"/>
    </location>
</feature>
<evidence type="ECO:0000313" key="5">
    <source>
        <dbReference type="EMBL" id="KUG04978.1"/>
    </source>
</evidence>
<keyword evidence="2 5" id="KW-0560">Oxidoreductase</keyword>
<evidence type="ECO:0000259" key="4">
    <source>
        <dbReference type="SMART" id="SM00984"/>
    </source>
</evidence>
<dbReference type="AlphaFoldDB" id="A0A0W8E8P7"/>
<comment type="caution">
    <text evidence="5">The sequence shown here is derived from an EMBL/GenBank/DDBJ whole genome shotgun (WGS) entry which is preliminary data.</text>
</comment>
<dbReference type="SUPFAM" id="SSF52413">
    <property type="entry name" value="UDP-glucose/GDP-mannose dehydrogenase C-terminal domain"/>
    <property type="match status" value="1"/>
</dbReference>
<dbReference type="PANTHER" id="PTHR43491:SF2">
    <property type="entry name" value="UDP-N-ACETYL-D-MANNOSAMINE DEHYDROGENASE"/>
    <property type="match status" value="1"/>
</dbReference>
<proteinExistence type="inferred from homology"/>
<dbReference type="SMART" id="SM00984">
    <property type="entry name" value="UDPG_MGDP_dh_C"/>
    <property type="match status" value="1"/>
</dbReference>
<dbReference type="NCBIfam" id="TIGR03026">
    <property type="entry name" value="NDP-sugDHase"/>
    <property type="match status" value="1"/>
</dbReference>
<reference evidence="5" key="1">
    <citation type="journal article" date="2015" name="Proc. Natl. Acad. Sci. U.S.A.">
        <title>Networks of energetic and metabolic interactions define dynamics in microbial communities.</title>
        <authorList>
            <person name="Embree M."/>
            <person name="Liu J.K."/>
            <person name="Al-Bassam M.M."/>
            <person name="Zengler K."/>
        </authorList>
    </citation>
    <scope>NUCLEOTIDE SEQUENCE</scope>
</reference>
<keyword evidence="3" id="KW-0520">NAD</keyword>
<dbReference type="GO" id="GO:0003979">
    <property type="term" value="F:UDP-glucose 6-dehydrogenase activity"/>
    <property type="evidence" value="ECO:0007669"/>
    <property type="project" value="UniProtKB-EC"/>
</dbReference>
<accession>A0A0W8E8P7</accession>
<dbReference type="SUPFAM" id="SSF51735">
    <property type="entry name" value="NAD(P)-binding Rossmann-fold domains"/>
    <property type="match status" value="1"/>
</dbReference>
<dbReference type="GO" id="GO:0051287">
    <property type="term" value="F:NAD binding"/>
    <property type="evidence" value="ECO:0007669"/>
    <property type="project" value="InterPro"/>
</dbReference>
<dbReference type="Pfam" id="PF00984">
    <property type="entry name" value="UDPG_MGDP_dh"/>
    <property type="match status" value="1"/>
</dbReference>
<evidence type="ECO:0000256" key="1">
    <source>
        <dbReference type="ARBA" id="ARBA00006601"/>
    </source>
</evidence>
<dbReference type="PIRSF" id="PIRSF500136">
    <property type="entry name" value="UDP_ManNAc_DH"/>
    <property type="match status" value="1"/>
</dbReference>
<comment type="similarity">
    <text evidence="1">Belongs to the UDP-glucose/GDP-mannose dehydrogenase family.</text>
</comment>
<dbReference type="InterPro" id="IPR017476">
    <property type="entry name" value="UDP-Glc/GDP-Man"/>
</dbReference>
<dbReference type="Pfam" id="PF03721">
    <property type="entry name" value="UDPG_MGDP_dh_N"/>
    <property type="match status" value="1"/>
</dbReference>
<dbReference type="InterPro" id="IPR001732">
    <property type="entry name" value="UDP-Glc/GDP-Man_DH_N"/>
</dbReference>
<dbReference type="Gene3D" id="3.40.50.720">
    <property type="entry name" value="NAD(P)-binding Rossmann-like Domain"/>
    <property type="match status" value="2"/>
</dbReference>
<dbReference type="InterPro" id="IPR036291">
    <property type="entry name" value="NAD(P)-bd_dom_sf"/>
</dbReference>
<evidence type="ECO:0000256" key="2">
    <source>
        <dbReference type="ARBA" id="ARBA00023002"/>
    </source>
</evidence>
<dbReference type="InterPro" id="IPR014026">
    <property type="entry name" value="UDP-Glc/GDP-Man_DH_dimer"/>
</dbReference>
<dbReference type="InterPro" id="IPR014027">
    <property type="entry name" value="UDP-Glc/GDP-Man_DH_C"/>
</dbReference>
<sequence length="431" mass="46932">MKKVCMFGLGFVGLPLALSFAMRGCHVTGVDIDEKLVADLNQGLTHHLEAYEGMGIKEILQKQTEQGRFRAVTDGPGAMQDCDNIIVTIGIPVEGHKHDMKPLLEVCRTVGAGLKAGDLVLIRSTVIPGTTRDVILPILEEESGLQAGVDFYLAYSSERIAEGRAFHEFEHMPAALAGINPASTIKAFELMSLVTRAPITQASCMEVVEASKVIENISRDVDIAMVNEFARFCKGMGIDIFEVVAVANTHQRVNLLNPGPGVGGYCLPNALFYLLPKANEIGVSLSLLTTARQVNEEMPRYVADLVLRNLRVAPSQAAIAVLGMAMKDYSNDDRMSPALSVIDALQKSGCTVRAFDPAVPSSYDFKVNSLEEAVTGAHGIIVLTLQNGIDFMDLDLFKTLMARDGQPFIVDTKNFYDPALVWDKGFRLERL</sequence>
<evidence type="ECO:0000256" key="3">
    <source>
        <dbReference type="ARBA" id="ARBA00023027"/>
    </source>
</evidence>
<dbReference type="PIRSF" id="PIRSF000124">
    <property type="entry name" value="UDPglc_GDPman_dh"/>
    <property type="match status" value="1"/>
</dbReference>
<dbReference type="PANTHER" id="PTHR43491">
    <property type="entry name" value="UDP-N-ACETYL-D-MANNOSAMINE DEHYDROGENASE"/>
    <property type="match status" value="1"/>
</dbReference>
<dbReference type="InterPro" id="IPR028359">
    <property type="entry name" value="UDP_ManNAc/GlcNAc_DH"/>
</dbReference>
<dbReference type="SUPFAM" id="SSF48179">
    <property type="entry name" value="6-phosphogluconate dehydrogenase C-terminal domain-like"/>
    <property type="match status" value="1"/>
</dbReference>
<organism evidence="5">
    <name type="scientific">hydrocarbon metagenome</name>
    <dbReference type="NCBI Taxonomy" id="938273"/>
    <lineage>
        <taxon>unclassified sequences</taxon>
        <taxon>metagenomes</taxon>
        <taxon>ecological metagenomes</taxon>
    </lineage>
</organism>
<dbReference type="InterPro" id="IPR036220">
    <property type="entry name" value="UDP-Glc/GDP-Man_DH_C_sf"/>
</dbReference>
<protein>
    <submittedName>
        <fullName evidence="5">Udp-glucose dehydrogenase</fullName>
        <ecNumber evidence="5">1.1.1.22</ecNumber>
    </submittedName>
</protein>
<dbReference type="Pfam" id="PF03720">
    <property type="entry name" value="UDPG_MGDP_dh_C"/>
    <property type="match status" value="1"/>
</dbReference>
<dbReference type="InterPro" id="IPR008927">
    <property type="entry name" value="6-PGluconate_DH-like_C_sf"/>
</dbReference>
<gene>
    <name evidence="5" type="ORF">ASZ90_017587</name>
</gene>
<dbReference type="GO" id="GO:0016628">
    <property type="term" value="F:oxidoreductase activity, acting on the CH-CH group of donors, NAD or NADP as acceptor"/>
    <property type="evidence" value="ECO:0007669"/>
    <property type="project" value="InterPro"/>
</dbReference>
<dbReference type="EC" id="1.1.1.22" evidence="5"/>